<dbReference type="SUPFAM" id="SSF49503">
    <property type="entry name" value="Cupredoxins"/>
    <property type="match status" value="3"/>
</dbReference>
<dbReference type="InterPro" id="IPR045087">
    <property type="entry name" value="Cu-oxidase_fam"/>
</dbReference>
<dbReference type="InterPro" id="IPR044130">
    <property type="entry name" value="CuRO_2_Fet3-like"/>
</dbReference>
<keyword evidence="2" id="KW-0479">Metal-binding</keyword>
<evidence type="ECO:0000256" key="3">
    <source>
        <dbReference type="ARBA" id="ARBA00022729"/>
    </source>
</evidence>
<reference evidence="11 12" key="1">
    <citation type="submission" date="2016-07" db="EMBL/GenBank/DDBJ databases">
        <title>Pervasive Adenine N6-methylation of Active Genes in Fungi.</title>
        <authorList>
            <consortium name="DOE Joint Genome Institute"/>
            <person name="Mondo S.J."/>
            <person name="Dannebaum R.O."/>
            <person name="Kuo R.C."/>
            <person name="Labutti K."/>
            <person name="Haridas S."/>
            <person name="Kuo A."/>
            <person name="Salamov A."/>
            <person name="Ahrendt S.R."/>
            <person name="Lipzen A."/>
            <person name="Sullivan W."/>
            <person name="Andreopoulos W.B."/>
            <person name="Clum A."/>
            <person name="Lindquist E."/>
            <person name="Daum C."/>
            <person name="Ramamoorthy G.K."/>
            <person name="Gryganskyi A."/>
            <person name="Culley D."/>
            <person name="Magnuson J.K."/>
            <person name="James T.Y."/>
            <person name="O'Malley M.A."/>
            <person name="Stajich J.E."/>
            <person name="Spatafora J.W."/>
            <person name="Visel A."/>
            <person name="Grigoriev I.V."/>
        </authorList>
    </citation>
    <scope>NUCLEOTIDE SEQUENCE [LARGE SCALE GENOMIC DNA]</scope>
    <source>
        <strain evidence="11 12">ATCC 12442</strain>
    </source>
</reference>
<accession>A0A1Y1W3E8</accession>
<feature type="chain" id="PRO_5013050480" evidence="7">
    <location>
        <begin position="17"/>
        <end position="542"/>
    </location>
</feature>
<dbReference type="RefSeq" id="XP_040741897.1">
    <property type="nucleotide sequence ID" value="XM_040888195.1"/>
</dbReference>
<feature type="signal peptide" evidence="7">
    <location>
        <begin position="1"/>
        <end position="16"/>
    </location>
</feature>
<dbReference type="GO" id="GO:0006811">
    <property type="term" value="P:monoatomic ion transport"/>
    <property type="evidence" value="ECO:0007669"/>
    <property type="project" value="InterPro"/>
</dbReference>
<dbReference type="OrthoDB" id="2121828at2759"/>
<evidence type="ECO:0000256" key="5">
    <source>
        <dbReference type="ARBA" id="ARBA00023008"/>
    </source>
</evidence>
<evidence type="ECO:0000259" key="9">
    <source>
        <dbReference type="Pfam" id="PF07731"/>
    </source>
</evidence>
<feature type="domain" description="Plastocyanin-like" evidence="9">
    <location>
        <begin position="317"/>
        <end position="438"/>
    </location>
</feature>
<keyword evidence="6" id="KW-0812">Transmembrane</keyword>
<dbReference type="EMBL" id="MCFD01000011">
    <property type="protein sequence ID" value="ORX68051.1"/>
    <property type="molecule type" value="Genomic_DNA"/>
</dbReference>
<evidence type="ECO:0000256" key="4">
    <source>
        <dbReference type="ARBA" id="ARBA00023002"/>
    </source>
</evidence>
<dbReference type="Pfam" id="PF07731">
    <property type="entry name" value="Cu-oxidase_2"/>
    <property type="match status" value="1"/>
</dbReference>
<dbReference type="InterPro" id="IPR033138">
    <property type="entry name" value="Cu_oxidase_CS"/>
</dbReference>
<dbReference type="Gene3D" id="2.60.40.420">
    <property type="entry name" value="Cupredoxins - blue copper proteins"/>
    <property type="match status" value="3"/>
</dbReference>
<dbReference type="PANTHER" id="PTHR11709">
    <property type="entry name" value="MULTI-COPPER OXIDASE"/>
    <property type="match status" value="1"/>
</dbReference>
<protein>
    <submittedName>
        <fullName evidence="11">Cupredoxin</fullName>
    </submittedName>
</protein>
<evidence type="ECO:0000256" key="6">
    <source>
        <dbReference type="SAM" id="Phobius"/>
    </source>
</evidence>
<keyword evidence="6" id="KW-1133">Transmembrane helix</keyword>
<name>A0A1Y1W3E8_9FUNG</name>
<keyword evidence="4" id="KW-0560">Oxidoreductase</keyword>
<keyword evidence="12" id="KW-1185">Reference proteome</keyword>
<dbReference type="InterPro" id="IPR011707">
    <property type="entry name" value="Cu-oxidase-like_N"/>
</dbReference>
<feature type="transmembrane region" description="Helical" evidence="6">
    <location>
        <begin position="489"/>
        <end position="509"/>
    </location>
</feature>
<evidence type="ECO:0000259" key="10">
    <source>
        <dbReference type="Pfam" id="PF07732"/>
    </source>
</evidence>
<feature type="domain" description="Plastocyanin-like" evidence="8">
    <location>
        <begin position="133"/>
        <end position="217"/>
    </location>
</feature>
<keyword evidence="3 7" id="KW-0732">Signal</keyword>
<evidence type="ECO:0000256" key="2">
    <source>
        <dbReference type="ARBA" id="ARBA00022723"/>
    </source>
</evidence>
<dbReference type="Proteomes" id="UP000193922">
    <property type="component" value="Unassembled WGS sequence"/>
</dbReference>
<dbReference type="AlphaFoldDB" id="A0A1Y1W3E8"/>
<evidence type="ECO:0000313" key="11">
    <source>
        <dbReference type="EMBL" id="ORX68051.1"/>
    </source>
</evidence>
<comment type="caution">
    <text evidence="11">The sequence shown here is derived from an EMBL/GenBank/DDBJ whole genome shotgun (WGS) entry which is preliminary data.</text>
</comment>
<comment type="similarity">
    <text evidence="1">Belongs to the multicopper oxidase family.</text>
</comment>
<feature type="domain" description="Plastocyanin-like" evidence="10">
    <location>
        <begin position="40"/>
        <end position="126"/>
    </location>
</feature>
<keyword evidence="5" id="KW-0186">Copper</keyword>
<keyword evidence="6" id="KW-0472">Membrane</keyword>
<gene>
    <name evidence="11" type="ORF">DL89DRAFT_269195</name>
</gene>
<evidence type="ECO:0000256" key="1">
    <source>
        <dbReference type="ARBA" id="ARBA00010609"/>
    </source>
</evidence>
<sequence length="542" mass="61039">MLKSLIGLALAATAAAKEVTYYWDVTYTKANPDGLFERQVSLNDTLVVEMRNSLNELTTLHAHGLYQNGTNYYDGPDMVTQCGVPPGSNMTYRIPIQQTGTYWIHSHWSAQYIDGLRAPLIIKNPDEPHEYDEDITLTFEDWYHDQSADLLHEFLNWKNPGGAEPVPNSALIGSVGGATKKVLDFKPGKTYRIRLINMSAQAMFHFSIDGHEMQIIEPMTVGNRTSVLVTALNSTDNNYQFHADMDITMFDSTPPGLDYNSTGIIQYAADAPIKEGYEADWSFFDDATLVPYKKVPAFGFDVNYNFDVWFLQFTDSFNHWHIQQQHLANNKTVYGPQTNAEVIQNMQEVQFVINNYDAGTHPFHLHGHHFQIVGRGEAPYDPTNNPRPKTPPIMRDTVTIPSMEYVVLRFRADNPGVHLMHCHLLFHALSGLNMIFIDLEVPQQIYDHCEARGIKTSGNAAGREGFDLTGAPYGPFVYPQGWTKKAKGALAGCVISALLGICTIFWYGWTSQKAYKPVMTVDPAENINLRDENERIGEVARL</sequence>
<dbReference type="InterPro" id="IPR011706">
    <property type="entry name" value="Cu-oxidase_C"/>
</dbReference>
<evidence type="ECO:0000256" key="7">
    <source>
        <dbReference type="SAM" id="SignalP"/>
    </source>
</evidence>
<dbReference type="InterPro" id="IPR008972">
    <property type="entry name" value="Cupredoxin"/>
</dbReference>
<dbReference type="InterPro" id="IPR002355">
    <property type="entry name" value="Cu_oxidase_Cu_BS"/>
</dbReference>
<dbReference type="PANTHER" id="PTHR11709:SF361">
    <property type="entry name" value="IRON TRANSPORT MULTICOPPER OXIDASE FET3"/>
    <property type="match status" value="1"/>
</dbReference>
<dbReference type="GeneID" id="63804843"/>
<dbReference type="PROSITE" id="PS00079">
    <property type="entry name" value="MULTICOPPER_OXIDASE1"/>
    <property type="match status" value="1"/>
</dbReference>
<organism evidence="11 12">
    <name type="scientific">Linderina pennispora</name>
    <dbReference type="NCBI Taxonomy" id="61395"/>
    <lineage>
        <taxon>Eukaryota</taxon>
        <taxon>Fungi</taxon>
        <taxon>Fungi incertae sedis</taxon>
        <taxon>Zoopagomycota</taxon>
        <taxon>Kickxellomycotina</taxon>
        <taxon>Kickxellomycetes</taxon>
        <taxon>Kickxellales</taxon>
        <taxon>Kickxellaceae</taxon>
        <taxon>Linderina</taxon>
    </lineage>
</organism>
<evidence type="ECO:0000313" key="12">
    <source>
        <dbReference type="Proteomes" id="UP000193922"/>
    </source>
</evidence>
<dbReference type="GO" id="GO:0005507">
    <property type="term" value="F:copper ion binding"/>
    <property type="evidence" value="ECO:0007669"/>
    <property type="project" value="InterPro"/>
</dbReference>
<dbReference type="Pfam" id="PF00394">
    <property type="entry name" value="Cu-oxidase"/>
    <property type="match status" value="1"/>
</dbReference>
<evidence type="ECO:0000259" key="8">
    <source>
        <dbReference type="Pfam" id="PF00394"/>
    </source>
</evidence>
<dbReference type="GO" id="GO:0016491">
    <property type="term" value="F:oxidoreductase activity"/>
    <property type="evidence" value="ECO:0007669"/>
    <property type="project" value="UniProtKB-KW"/>
</dbReference>
<dbReference type="CDD" id="cd13877">
    <property type="entry name" value="CuRO_2_Fet3p_like"/>
    <property type="match status" value="1"/>
</dbReference>
<dbReference type="Pfam" id="PF07732">
    <property type="entry name" value="Cu-oxidase_3"/>
    <property type="match status" value="1"/>
</dbReference>
<dbReference type="InterPro" id="IPR001117">
    <property type="entry name" value="Cu-oxidase_2nd"/>
</dbReference>
<dbReference type="PROSITE" id="PS00080">
    <property type="entry name" value="MULTICOPPER_OXIDASE2"/>
    <property type="match status" value="1"/>
</dbReference>
<proteinExistence type="inferred from homology"/>
<dbReference type="STRING" id="61395.A0A1Y1W3E8"/>